<dbReference type="Proteomes" id="UP000298433">
    <property type="component" value="Unassembled WGS sequence"/>
</dbReference>
<evidence type="ECO:0000313" key="4">
    <source>
        <dbReference type="EMBL" id="TFC77990.1"/>
    </source>
</evidence>
<protein>
    <submittedName>
        <fullName evidence="4">Universal stress protein</fullName>
    </submittedName>
</protein>
<reference evidence="4 5" key="1">
    <citation type="submission" date="2019-03" db="EMBL/GenBank/DDBJ databases">
        <title>Genomics of glacier-inhabiting Cryobacterium strains.</title>
        <authorList>
            <person name="Liu Q."/>
            <person name="Xin Y.-H."/>
        </authorList>
    </citation>
    <scope>NUCLEOTIDE SEQUENCE [LARGE SCALE GENOMIC DNA]</scope>
    <source>
        <strain evidence="4 5">TMT2-48-2</strain>
    </source>
</reference>
<dbReference type="Gene3D" id="3.40.50.620">
    <property type="entry name" value="HUPs"/>
    <property type="match status" value="1"/>
</dbReference>
<dbReference type="PRINTS" id="PR01438">
    <property type="entry name" value="UNVRSLSTRESS"/>
</dbReference>
<proteinExistence type="inferred from homology"/>
<dbReference type="CDD" id="cd00293">
    <property type="entry name" value="USP-like"/>
    <property type="match status" value="1"/>
</dbReference>
<organism evidence="4 5">
    <name type="scientific">Cryobacterium cheniae</name>
    <dbReference type="NCBI Taxonomy" id="1259262"/>
    <lineage>
        <taxon>Bacteria</taxon>
        <taxon>Bacillati</taxon>
        <taxon>Actinomycetota</taxon>
        <taxon>Actinomycetes</taxon>
        <taxon>Micrococcales</taxon>
        <taxon>Microbacteriaceae</taxon>
        <taxon>Cryobacterium</taxon>
    </lineage>
</organism>
<keyword evidence="5" id="KW-1185">Reference proteome</keyword>
<dbReference type="InterPro" id="IPR006015">
    <property type="entry name" value="Universal_stress_UspA"/>
</dbReference>
<gene>
    <name evidence="4" type="ORF">E3T23_12780</name>
</gene>
<evidence type="ECO:0000313" key="5">
    <source>
        <dbReference type="Proteomes" id="UP000298433"/>
    </source>
</evidence>
<dbReference type="InterPro" id="IPR014729">
    <property type="entry name" value="Rossmann-like_a/b/a_fold"/>
</dbReference>
<dbReference type="Pfam" id="PF00582">
    <property type="entry name" value="Usp"/>
    <property type="match status" value="1"/>
</dbReference>
<dbReference type="AlphaFoldDB" id="A0A4R8XL97"/>
<dbReference type="EMBL" id="SOGN01000050">
    <property type="protein sequence ID" value="TFC77990.1"/>
    <property type="molecule type" value="Genomic_DNA"/>
</dbReference>
<accession>A0A4R8XL97</accession>
<dbReference type="SUPFAM" id="SSF52402">
    <property type="entry name" value="Adenine nucleotide alpha hydrolases-like"/>
    <property type="match status" value="1"/>
</dbReference>
<keyword evidence="2" id="KW-0472">Membrane</keyword>
<feature type="domain" description="UspA" evidence="3">
    <location>
        <begin position="80"/>
        <end position="207"/>
    </location>
</feature>
<feature type="transmembrane region" description="Helical" evidence="2">
    <location>
        <begin position="36"/>
        <end position="59"/>
    </location>
</feature>
<evidence type="ECO:0000259" key="3">
    <source>
        <dbReference type="Pfam" id="PF00582"/>
    </source>
</evidence>
<evidence type="ECO:0000256" key="1">
    <source>
        <dbReference type="ARBA" id="ARBA00008791"/>
    </source>
</evidence>
<feature type="transmembrane region" description="Helical" evidence="2">
    <location>
        <begin position="6"/>
        <end position="29"/>
    </location>
</feature>
<keyword evidence="2" id="KW-1133">Transmembrane helix</keyword>
<evidence type="ECO:0000256" key="2">
    <source>
        <dbReference type="SAM" id="Phobius"/>
    </source>
</evidence>
<comment type="similarity">
    <text evidence="1">Belongs to the universal stress protein A family.</text>
</comment>
<name>A0A4R8XL97_9MICO</name>
<sequence length="231" mass="24309">MWAEGVWVTPLLVAVGWVLVGLAAAFVMIRRGHDALIWVVLGVAAGPFSIALAGLAAYLEREELAESAVIPGESLEGDVRVLVCIDGSEAADHAAVTAVLLLGARLQTVTLLTVLDYDIALDVAPEKLDRIAAGIQSAAVTQLAALAVHPFSTRATGSAAEQILRRSGSGAYDLLALGTHRQRRSRFLGSVAREIANKSRIPLLTVRAAPVESIESAERAARLGPHDEPES</sequence>
<dbReference type="OrthoDB" id="5112026at2"/>
<keyword evidence="2" id="KW-0812">Transmembrane</keyword>
<comment type="caution">
    <text evidence="4">The sequence shown here is derived from an EMBL/GenBank/DDBJ whole genome shotgun (WGS) entry which is preliminary data.</text>
</comment>
<dbReference type="InterPro" id="IPR006016">
    <property type="entry name" value="UspA"/>
</dbReference>